<dbReference type="AlphaFoldDB" id="A0A2M9GQ18"/>
<name>A0A2M9GQ18_9BURK</name>
<sequence length="72" mass="8381">MTQREFEFWKAFYERYPFDDLHMFHRPAALISQSMGGGDMAQKIEWLSSPIVRDLSDADLRTLKAFGLKPKG</sequence>
<evidence type="ECO:0000313" key="1">
    <source>
        <dbReference type="EMBL" id="CAB3925038.1"/>
    </source>
</evidence>
<proteinExistence type="predicted"/>
<dbReference type="EMBL" id="CADILE010000028">
    <property type="protein sequence ID" value="CAB3925038.1"/>
    <property type="molecule type" value="Genomic_DNA"/>
</dbReference>
<gene>
    <name evidence="1" type="ORF">LMG3328_05751</name>
</gene>
<evidence type="ECO:0000313" key="2">
    <source>
        <dbReference type="Proteomes" id="UP000494122"/>
    </source>
</evidence>
<dbReference type="RefSeq" id="WP_100509553.1">
    <property type="nucleotide sequence ID" value="NZ_CADILE010000028.1"/>
</dbReference>
<organism evidence="1 2">
    <name type="scientific">Achromobacter ruhlandii</name>
    <dbReference type="NCBI Taxonomy" id="72557"/>
    <lineage>
        <taxon>Bacteria</taxon>
        <taxon>Pseudomonadati</taxon>
        <taxon>Pseudomonadota</taxon>
        <taxon>Betaproteobacteria</taxon>
        <taxon>Burkholderiales</taxon>
        <taxon>Alcaligenaceae</taxon>
        <taxon>Achromobacter</taxon>
    </lineage>
</organism>
<reference evidence="1 2" key="1">
    <citation type="submission" date="2020-04" db="EMBL/GenBank/DDBJ databases">
        <authorList>
            <person name="De Canck E."/>
        </authorList>
    </citation>
    <scope>NUCLEOTIDE SEQUENCE [LARGE SCALE GENOMIC DNA]</scope>
    <source>
        <strain evidence="1 2">LMG 3328</strain>
    </source>
</reference>
<accession>A0A2M9GQ18</accession>
<dbReference type="Proteomes" id="UP000494122">
    <property type="component" value="Unassembled WGS sequence"/>
</dbReference>
<protein>
    <submittedName>
        <fullName evidence="1">Uncharacterized protein</fullName>
    </submittedName>
</protein>